<keyword evidence="2" id="KW-0812">Transmembrane</keyword>
<feature type="region of interest" description="Disordered" evidence="1">
    <location>
        <begin position="341"/>
        <end position="368"/>
    </location>
</feature>
<evidence type="ECO:0000256" key="2">
    <source>
        <dbReference type="SAM" id="Phobius"/>
    </source>
</evidence>
<accession>A0ABT8Y7H5</accession>
<comment type="caution">
    <text evidence="3">The sequence shown here is derived from an EMBL/GenBank/DDBJ whole genome shotgun (WGS) entry which is preliminary data.</text>
</comment>
<keyword evidence="2" id="KW-0472">Membrane</keyword>
<feature type="transmembrane region" description="Helical" evidence="2">
    <location>
        <begin position="93"/>
        <end position="113"/>
    </location>
</feature>
<protein>
    <submittedName>
        <fullName evidence="3">Uncharacterized protein</fullName>
    </submittedName>
</protein>
<dbReference type="EMBL" id="JAUOTP010000003">
    <property type="protein sequence ID" value="MDO6414277.1"/>
    <property type="molecule type" value="Genomic_DNA"/>
</dbReference>
<keyword evidence="2" id="KW-1133">Transmembrane helix</keyword>
<name>A0ABT8Y7H5_9SPHN</name>
<sequence>MARDKDELEARVRAQFPLVFSLKDPVDNEAYAVRRNALVDYATAVSVPPLSVETVRYQTMLLTSALVFVSFGLLDVASFKLADATIALDWKAFLLFGMFVFGVGAIFSFKAWVDYDRAGFSRTKNDTAILEVRNLIAVAQISERVEQYYREQMDRAITDAYRVYNEKIMASVDGAPLTTPDIQFITIDVTEIRKLPEMAGVIDAQEAWLAEIRADIAADLRRLVDKADEALHADRLEKEKAGAPYLAPRRARRVIKTAYEETLHPWVEMRSALSSKGLRAAFDRGDQQFIYNRLEELNDLLKKVLRIRRWTFRLEVILPLLFALGAIAAVGWQVGHHGLPKPSLPAKNPSGPASQDEAPAKAGTVQRL</sequence>
<gene>
    <name evidence="3" type="ORF">Q4F19_07770</name>
</gene>
<evidence type="ECO:0000313" key="4">
    <source>
        <dbReference type="Proteomes" id="UP001169764"/>
    </source>
</evidence>
<feature type="transmembrane region" description="Helical" evidence="2">
    <location>
        <begin position="60"/>
        <end position="81"/>
    </location>
</feature>
<organism evidence="3 4">
    <name type="scientific">Sphingomonas natans</name>
    <dbReference type="NCBI Taxonomy" id="3063330"/>
    <lineage>
        <taxon>Bacteria</taxon>
        <taxon>Pseudomonadati</taxon>
        <taxon>Pseudomonadota</taxon>
        <taxon>Alphaproteobacteria</taxon>
        <taxon>Sphingomonadales</taxon>
        <taxon>Sphingomonadaceae</taxon>
        <taxon>Sphingomonas</taxon>
    </lineage>
</organism>
<feature type="transmembrane region" description="Helical" evidence="2">
    <location>
        <begin position="316"/>
        <end position="335"/>
    </location>
</feature>
<evidence type="ECO:0000256" key="1">
    <source>
        <dbReference type="SAM" id="MobiDB-lite"/>
    </source>
</evidence>
<evidence type="ECO:0000313" key="3">
    <source>
        <dbReference type="EMBL" id="MDO6414277.1"/>
    </source>
</evidence>
<reference evidence="3" key="1">
    <citation type="submission" date="2023-07" db="EMBL/GenBank/DDBJ databases">
        <authorList>
            <person name="Kim M."/>
        </authorList>
    </citation>
    <scope>NUCLEOTIDE SEQUENCE</scope>
    <source>
        <strain evidence="3">BIUV-7</strain>
    </source>
</reference>
<dbReference type="RefSeq" id="WP_303541340.1">
    <property type="nucleotide sequence ID" value="NZ_JAUOTP010000003.1"/>
</dbReference>
<dbReference type="Proteomes" id="UP001169764">
    <property type="component" value="Unassembled WGS sequence"/>
</dbReference>
<proteinExistence type="predicted"/>
<keyword evidence="4" id="KW-1185">Reference proteome</keyword>